<evidence type="ECO:0000313" key="3">
    <source>
        <dbReference type="EMBL" id="MFD1304927.1"/>
    </source>
</evidence>
<dbReference type="InterPro" id="IPR041698">
    <property type="entry name" value="Methyltransf_25"/>
</dbReference>
<sequence length="249" mass="27225">MADRSFSDVPLAALYDTLNPWGPSDDFYLDLVMSARSVLDVGCGTGRLLARAREAGHRGRLCGLDPAAAMLVQARSRAACEWVLGDLACARWEREFDLVVMTGHAFQVLLGDGELRAALAAVRRSLTDGGRFVFETRNPAARAWERWTPESARHVTDAGGEVVRVWHEVETPVAGDRVTFTETFAHPAWERPRVSRSTLRFLRAQALSGFLAAAGFTVAEQYGDWARGPLTPAAPEIITTARPDTARGC</sequence>
<dbReference type="PANTHER" id="PTHR43861">
    <property type="entry name" value="TRANS-ACONITATE 2-METHYLTRANSFERASE-RELATED"/>
    <property type="match status" value="1"/>
</dbReference>
<reference evidence="4" key="1">
    <citation type="journal article" date="2019" name="Int. J. Syst. Evol. Microbiol.">
        <title>The Global Catalogue of Microorganisms (GCM) 10K type strain sequencing project: providing services to taxonomists for standard genome sequencing and annotation.</title>
        <authorList>
            <consortium name="The Broad Institute Genomics Platform"/>
            <consortium name="The Broad Institute Genome Sequencing Center for Infectious Disease"/>
            <person name="Wu L."/>
            <person name="Ma J."/>
        </authorList>
    </citation>
    <scope>NUCLEOTIDE SEQUENCE [LARGE SCALE GENOMIC DNA]</scope>
    <source>
        <strain evidence="4">CGMCC 4.7020</strain>
    </source>
</reference>
<dbReference type="SUPFAM" id="SSF53335">
    <property type="entry name" value="S-adenosyl-L-methionine-dependent methyltransferases"/>
    <property type="match status" value="1"/>
</dbReference>
<evidence type="ECO:0000256" key="1">
    <source>
        <dbReference type="ARBA" id="ARBA00022679"/>
    </source>
</evidence>
<evidence type="ECO:0000313" key="4">
    <source>
        <dbReference type="Proteomes" id="UP001597058"/>
    </source>
</evidence>
<dbReference type="Gene3D" id="2.20.130.10">
    <property type="entry name" value="CAC2371-like domains"/>
    <property type="match status" value="1"/>
</dbReference>
<dbReference type="RefSeq" id="WP_168530051.1">
    <property type="nucleotide sequence ID" value="NZ_JBHSKH010000008.1"/>
</dbReference>
<evidence type="ECO:0000259" key="2">
    <source>
        <dbReference type="Pfam" id="PF13649"/>
    </source>
</evidence>
<comment type="caution">
    <text evidence="3">The sequence shown here is derived from an EMBL/GenBank/DDBJ whole genome shotgun (WGS) entry which is preliminary data.</text>
</comment>
<name>A0ABW3X5L7_9ACTN</name>
<proteinExistence type="predicted"/>
<dbReference type="GO" id="GO:0032259">
    <property type="term" value="P:methylation"/>
    <property type="evidence" value="ECO:0007669"/>
    <property type="project" value="UniProtKB-KW"/>
</dbReference>
<dbReference type="EMBL" id="JBHTMM010000003">
    <property type="protein sequence ID" value="MFD1304927.1"/>
    <property type="molecule type" value="Genomic_DNA"/>
</dbReference>
<organism evidence="3 4">
    <name type="scientific">Streptomyces kaempferi</name>
    <dbReference type="NCBI Taxonomy" id="333725"/>
    <lineage>
        <taxon>Bacteria</taxon>
        <taxon>Bacillati</taxon>
        <taxon>Actinomycetota</taxon>
        <taxon>Actinomycetes</taxon>
        <taxon>Kitasatosporales</taxon>
        <taxon>Streptomycetaceae</taxon>
        <taxon>Streptomyces</taxon>
    </lineage>
</organism>
<protein>
    <submittedName>
        <fullName evidence="3">Class I SAM-dependent methyltransferase</fullName>
    </submittedName>
</protein>
<dbReference type="Gene3D" id="3.40.50.150">
    <property type="entry name" value="Vaccinia Virus protein VP39"/>
    <property type="match status" value="1"/>
</dbReference>
<accession>A0ABW3X5L7</accession>
<keyword evidence="3" id="KW-0489">Methyltransferase</keyword>
<feature type="domain" description="Methyltransferase" evidence="2">
    <location>
        <begin position="38"/>
        <end position="130"/>
    </location>
</feature>
<dbReference type="InterPro" id="IPR029063">
    <property type="entry name" value="SAM-dependent_MTases_sf"/>
</dbReference>
<dbReference type="CDD" id="cd02440">
    <property type="entry name" value="AdoMet_MTases"/>
    <property type="match status" value="1"/>
</dbReference>
<keyword evidence="1" id="KW-0808">Transferase</keyword>
<gene>
    <name evidence="3" type="ORF">ACFQ5X_03600</name>
</gene>
<dbReference type="GO" id="GO:0008168">
    <property type="term" value="F:methyltransferase activity"/>
    <property type="evidence" value="ECO:0007669"/>
    <property type="project" value="UniProtKB-KW"/>
</dbReference>
<dbReference type="Proteomes" id="UP001597058">
    <property type="component" value="Unassembled WGS sequence"/>
</dbReference>
<dbReference type="Pfam" id="PF13649">
    <property type="entry name" value="Methyltransf_25"/>
    <property type="match status" value="1"/>
</dbReference>
<keyword evidence="4" id="KW-1185">Reference proteome</keyword>